<evidence type="ECO:0008006" key="2">
    <source>
        <dbReference type="Google" id="ProtNLM"/>
    </source>
</evidence>
<evidence type="ECO:0000313" key="1">
    <source>
        <dbReference type="EMBL" id="XCD29862.1"/>
    </source>
</evidence>
<name>A0AAU8BV16_9VIRU</name>
<protein>
    <recommendedName>
        <fullName evidence="2">Tail fiber protein</fullName>
    </recommendedName>
</protein>
<dbReference type="EMBL" id="PP554580">
    <property type="protein sequence ID" value="XCD29862.1"/>
    <property type="molecule type" value="Genomic_DNA"/>
</dbReference>
<accession>A0AAU8BV16</accession>
<sequence length="224" mass="24141">MAKYGGYFLLDNGWPFVTPDSIPLRLDSVHVVESRNATASKEIYMDTSKTIIPFLMVETYSTGQPFQKVVIPGYHVGNGKVMISAACYAGRNSGEFRLTCLIFTNAPKPLRQGMYGAAFFDAGGQLVLTNEDRVLTDMMTIGTRGVERHTGIYIDEWHDGRIGIIPGIAGARVGQGHSTSYFATYSEGGRTRVLAALAGSPPPGATGTINAGTVVTCVNFDNYL</sequence>
<reference evidence="1" key="1">
    <citation type="submission" date="2024-03" db="EMBL/GenBank/DDBJ databases">
        <title>This phage originates from the Bacteriophage catalogue of the Bacteriophage Competence Centre, Department of Microbiology und Biotechnology, Max Rubner-Institut, Kiel, Germany.</title>
        <authorList>
            <person name="Sprotte S."/>
            <person name="Brinks E."/>
        </authorList>
    </citation>
    <scope>NUCLEOTIDE SEQUENCE</scope>
</reference>
<organism evidence="1">
    <name type="scientific">Salmonella phage PMBT35</name>
    <dbReference type="NCBI Taxonomy" id="3137287"/>
    <lineage>
        <taxon>Viruses</taxon>
    </lineage>
</organism>
<proteinExistence type="predicted"/>